<evidence type="ECO:0000313" key="1">
    <source>
        <dbReference type="EMBL" id="SKA37935.1"/>
    </source>
</evidence>
<sequence>MVAVAISGCSVKSFDSGRPTAAPAERVTAVHAVFAEAPDSKIERVASATDLISLAASASIKRKVETRATEDHALFVKTFTQDFKDKLPQDASKYGLTVSDSAPTEFRVVLGDQKTTCSLYGCVSSFDLRGDLLDASGKSIWHVTTTIGQSNITANIPDLFETFATEVLTAMKKDGVIGS</sequence>
<keyword evidence="2" id="KW-1185">Reference proteome</keyword>
<accession>A0A1T4TBQ3</accession>
<protein>
    <submittedName>
        <fullName evidence="1">Uncharacterized protein</fullName>
    </submittedName>
</protein>
<evidence type="ECO:0000313" key="2">
    <source>
        <dbReference type="Proteomes" id="UP000190092"/>
    </source>
</evidence>
<name>A0A1T4TBQ3_9HYPH</name>
<gene>
    <name evidence="1" type="ORF">SAMN02745126_05982</name>
</gene>
<proteinExistence type="predicted"/>
<dbReference type="AlphaFoldDB" id="A0A1T4TBQ3"/>
<reference evidence="2" key="1">
    <citation type="submission" date="2017-02" db="EMBL/GenBank/DDBJ databases">
        <authorList>
            <person name="Varghese N."/>
            <person name="Submissions S."/>
        </authorList>
    </citation>
    <scope>NUCLEOTIDE SEQUENCE [LARGE SCALE GENOMIC DNA]</scope>
    <source>
        <strain evidence="2">ATCC 27094</strain>
    </source>
</reference>
<organism evidence="1 2">
    <name type="scientific">Enhydrobacter aerosaccus</name>
    <dbReference type="NCBI Taxonomy" id="225324"/>
    <lineage>
        <taxon>Bacteria</taxon>
        <taxon>Pseudomonadati</taxon>
        <taxon>Pseudomonadota</taxon>
        <taxon>Alphaproteobacteria</taxon>
        <taxon>Hyphomicrobiales</taxon>
        <taxon>Enhydrobacter</taxon>
    </lineage>
</organism>
<dbReference type="Proteomes" id="UP000190092">
    <property type="component" value="Unassembled WGS sequence"/>
</dbReference>
<dbReference type="EMBL" id="FUWJ01000015">
    <property type="protein sequence ID" value="SKA37935.1"/>
    <property type="molecule type" value="Genomic_DNA"/>
</dbReference>